<dbReference type="EMBL" id="JAOPGA020001197">
    <property type="protein sequence ID" value="KAL0486047.1"/>
    <property type="molecule type" value="Genomic_DNA"/>
</dbReference>
<dbReference type="InterPro" id="IPR000999">
    <property type="entry name" value="RNase_III_dom"/>
</dbReference>
<sequence>MPVKCPAQTQILNLTKRTFHASTTHLRETSDNDPTKDIKDSMIIALQSSLTKHGIKITDDLAIVEGVLGTNISSTRTRRYNVLGKSAVRTVLSDHLFSHYKNMTEEHLSGSLALYSQRHFLVEIAREMNLHELFRSEKYKKSLDKLVDLDDSIPVSEELDDDFLQTLNEEASNVDSTLSQLTLRIIGAIADEEGLEKAFTFVKKRLLTKRMDISVLTEVFDPRYELDRLVSRGFIRDYAYQKLKYHSDVNKLAGNLTTVCYANNVEIGSAEAPTSDIGEMKASQDAINRYYSTYVKEKTCIEKEANREREEASYTTSNPV</sequence>
<dbReference type="GO" id="GO:0004525">
    <property type="term" value="F:ribonuclease III activity"/>
    <property type="evidence" value="ECO:0007669"/>
    <property type="project" value="InterPro"/>
</dbReference>
<dbReference type="AlphaFoldDB" id="A0AAW2Z898"/>
<keyword evidence="3" id="KW-1185">Reference proteome</keyword>
<dbReference type="Proteomes" id="UP001431209">
    <property type="component" value="Unassembled WGS sequence"/>
</dbReference>
<dbReference type="GO" id="GO:0006396">
    <property type="term" value="P:RNA processing"/>
    <property type="evidence" value="ECO:0007669"/>
    <property type="project" value="InterPro"/>
</dbReference>
<accession>A0AAW2Z898</accession>
<dbReference type="Gene3D" id="1.10.1520.10">
    <property type="entry name" value="Ribonuclease III domain"/>
    <property type="match status" value="1"/>
</dbReference>
<dbReference type="Pfam" id="PF00636">
    <property type="entry name" value="Ribonuclease_3"/>
    <property type="match status" value="1"/>
</dbReference>
<feature type="domain" description="RNase III" evidence="1">
    <location>
        <begin position="46"/>
        <end position="194"/>
    </location>
</feature>
<comment type="caution">
    <text evidence="2">The sequence shown here is derived from an EMBL/GenBank/DDBJ whole genome shotgun (WGS) entry which is preliminary data.</text>
</comment>
<name>A0AAW2Z898_9EUKA</name>
<dbReference type="SUPFAM" id="SSF69065">
    <property type="entry name" value="RNase III domain-like"/>
    <property type="match status" value="1"/>
</dbReference>
<gene>
    <name evidence="2" type="ORF">AKO1_012266</name>
</gene>
<proteinExistence type="predicted"/>
<dbReference type="PROSITE" id="PS50142">
    <property type="entry name" value="RNASE_3_2"/>
    <property type="match status" value="1"/>
</dbReference>
<protein>
    <submittedName>
        <fullName evidence="2">Ribonuclease</fullName>
    </submittedName>
</protein>
<evidence type="ECO:0000313" key="2">
    <source>
        <dbReference type="EMBL" id="KAL0486047.1"/>
    </source>
</evidence>
<dbReference type="InterPro" id="IPR036389">
    <property type="entry name" value="RNase_III_sf"/>
</dbReference>
<evidence type="ECO:0000313" key="3">
    <source>
        <dbReference type="Proteomes" id="UP001431209"/>
    </source>
</evidence>
<reference evidence="2 3" key="1">
    <citation type="submission" date="2024-03" db="EMBL/GenBank/DDBJ databases">
        <title>The Acrasis kona genome and developmental transcriptomes reveal deep origins of eukaryotic multicellular pathways.</title>
        <authorList>
            <person name="Sheikh S."/>
            <person name="Fu C.-J."/>
            <person name="Brown M.W."/>
            <person name="Baldauf S.L."/>
        </authorList>
    </citation>
    <scope>NUCLEOTIDE SEQUENCE [LARGE SCALE GENOMIC DNA]</scope>
    <source>
        <strain evidence="2 3">ATCC MYA-3509</strain>
    </source>
</reference>
<organism evidence="2 3">
    <name type="scientific">Acrasis kona</name>
    <dbReference type="NCBI Taxonomy" id="1008807"/>
    <lineage>
        <taxon>Eukaryota</taxon>
        <taxon>Discoba</taxon>
        <taxon>Heterolobosea</taxon>
        <taxon>Tetramitia</taxon>
        <taxon>Eutetramitia</taxon>
        <taxon>Acrasidae</taxon>
        <taxon>Acrasis</taxon>
    </lineage>
</organism>
<evidence type="ECO:0000259" key="1">
    <source>
        <dbReference type="PROSITE" id="PS50142"/>
    </source>
</evidence>